<organism evidence="1 2">
    <name type="scientific">Phytophthora fragariaefolia</name>
    <dbReference type="NCBI Taxonomy" id="1490495"/>
    <lineage>
        <taxon>Eukaryota</taxon>
        <taxon>Sar</taxon>
        <taxon>Stramenopiles</taxon>
        <taxon>Oomycota</taxon>
        <taxon>Peronosporomycetes</taxon>
        <taxon>Peronosporales</taxon>
        <taxon>Peronosporaceae</taxon>
        <taxon>Phytophthora</taxon>
    </lineage>
</organism>
<sequence>MWANHLTRNLNRSTWDAAIAEPPPAQVACLLQTADSRVEEHVANVSRSASMALDCLNASIAANKQLRKGWKAFGRRLDGQDTTLATRKSIIEAFINDVLPTRDVIDPLAQMDNLTDVEHQE</sequence>
<keyword evidence="2" id="KW-1185">Reference proteome</keyword>
<dbReference type="Proteomes" id="UP001165121">
    <property type="component" value="Unassembled WGS sequence"/>
</dbReference>
<evidence type="ECO:0000313" key="2">
    <source>
        <dbReference type="Proteomes" id="UP001165121"/>
    </source>
</evidence>
<name>A0A9W7CRE8_9STRA</name>
<dbReference type="AlphaFoldDB" id="A0A9W7CRE8"/>
<gene>
    <name evidence="1" type="ORF">Pfra01_001208000</name>
</gene>
<evidence type="ECO:0000313" key="1">
    <source>
        <dbReference type="EMBL" id="GMF39962.1"/>
    </source>
</evidence>
<dbReference type="OrthoDB" id="92281at2759"/>
<comment type="caution">
    <text evidence="1">The sequence shown here is derived from an EMBL/GenBank/DDBJ whole genome shotgun (WGS) entry which is preliminary data.</text>
</comment>
<dbReference type="EMBL" id="BSXT01001205">
    <property type="protein sequence ID" value="GMF39962.1"/>
    <property type="molecule type" value="Genomic_DNA"/>
</dbReference>
<proteinExistence type="predicted"/>
<accession>A0A9W7CRE8</accession>
<reference evidence="1" key="1">
    <citation type="submission" date="2023-04" db="EMBL/GenBank/DDBJ databases">
        <title>Phytophthora fragariaefolia NBRC 109709.</title>
        <authorList>
            <person name="Ichikawa N."/>
            <person name="Sato H."/>
            <person name="Tonouchi N."/>
        </authorList>
    </citation>
    <scope>NUCLEOTIDE SEQUENCE</scope>
    <source>
        <strain evidence="1">NBRC 109709</strain>
    </source>
</reference>
<protein>
    <submittedName>
        <fullName evidence="1">Unnamed protein product</fullName>
    </submittedName>
</protein>